<comment type="caution">
    <text evidence="3">The sequence shown here is derived from an EMBL/GenBank/DDBJ whole genome shotgun (WGS) entry which is preliminary data.</text>
</comment>
<feature type="domain" description="AB hydrolase-1" evidence="2">
    <location>
        <begin position="25"/>
        <end position="126"/>
    </location>
</feature>
<name>A0A062UKX4_9PROT</name>
<dbReference type="EMBL" id="AWFG01000017">
    <property type="protein sequence ID" value="KCZ59327.1"/>
    <property type="molecule type" value="Genomic_DNA"/>
</dbReference>
<dbReference type="PANTHER" id="PTHR43329">
    <property type="entry name" value="EPOXIDE HYDROLASE"/>
    <property type="match status" value="1"/>
</dbReference>
<keyword evidence="4" id="KW-1185">Reference proteome</keyword>
<dbReference type="RefSeq" id="WP_045699445.1">
    <property type="nucleotide sequence ID" value="NZ_AWFG01000017.1"/>
</dbReference>
<reference evidence="3 4" key="1">
    <citation type="journal article" date="2014" name="Antonie Van Leeuwenhoek">
        <title>Hyphomonas beringensis sp. nov. and Hyphomonas chukchiensis sp. nov., isolated from surface seawater of the Bering Sea and Chukchi Sea.</title>
        <authorList>
            <person name="Li C."/>
            <person name="Lai Q."/>
            <person name="Li G."/>
            <person name="Dong C."/>
            <person name="Wang J."/>
            <person name="Liao Y."/>
            <person name="Shao Z."/>
        </authorList>
    </citation>
    <scope>NUCLEOTIDE SEQUENCE [LARGE SCALE GENOMIC DNA]</scope>
    <source>
        <strain evidence="3 4">BH-BN04-4</strain>
    </source>
</reference>
<dbReference type="Gene3D" id="3.40.50.1820">
    <property type="entry name" value="alpha/beta hydrolase"/>
    <property type="match status" value="1"/>
</dbReference>
<evidence type="ECO:0000313" key="3">
    <source>
        <dbReference type="EMBL" id="KCZ59327.1"/>
    </source>
</evidence>
<proteinExistence type="predicted"/>
<dbReference type="GO" id="GO:0016787">
    <property type="term" value="F:hydrolase activity"/>
    <property type="evidence" value="ECO:0007669"/>
    <property type="project" value="UniProtKB-KW"/>
</dbReference>
<dbReference type="OrthoDB" id="9804723at2"/>
<evidence type="ECO:0000256" key="1">
    <source>
        <dbReference type="ARBA" id="ARBA00022801"/>
    </source>
</evidence>
<dbReference type="GeneID" id="92498550"/>
<organism evidence="3 4">
    <name type="scientific">Hyphomonas chukchiensis</name>
    <dbReference type="NCBI Taxonomy" id="1280947"/>
    <lineage>
        <taxon>Bacteria</taxon>
        <taxon>Pseudomonadati</taxon>
        <taxon>Pseudomonadota</taxon>
        <taxon>Alphaproteobacteria</taxon>
        <taxon>Hyphomonadales</taxon>
        <taxon>Hyphomonadaceae</taxon>
        <taxon>Hyphomonas</taxon>
    </lineage>
</organism>
<dbReference type="STRING" id="1280947.HY30_15135"/>
<sequence>MQQRSSQFLTVGSARIHAVCEGEGPLVILVHGFPESWYSWRHQLSALAEAGYQAVAIDLRGYGRSSKFLDSEYYLIKSVVEDIVGVVRALGASSAVVVGHDWGAMIAWTAAWLHPEIFRGVVGLAIPFSGRGLIALPGSPFGERSPEDIHKELAGPDQQFYQDYFGSLAPAIREFEEDSGGWIRDVLWAFSGESMKAAGFSGLLDLPQVDIIRASALSIPFGARMRDKMHAPADLPVWLRTDDLEFYTQEFERSGMIGPFSYYRSIQNSWEQLESHDGTQLRPPAMFIGGECDVTTGWGLEAIDRVGEFVPNYVGSHILSGCGHWIQQERPEEVNELVLGFMRELV</sequence>
<dbReference type="InterPro" id="IPR000073">
    <property type="entry name" value="AB_hydrolase_1"/>
</dbReference>
<dbReference type="InterPro" id="IPR000639">
    <property type="entry name" value="Epox_hydrolase-like"/>
</dbReference>
<dbReference type="SUPFAM" id="SSF53474">
    <property type="entry name" value="alpha/beta-Hydrolases"/>
    <property type="match status" value="1"/>
</dbReference>
<dbReference type="AlphaFoldDB" id="A0A062UKX4"/>
<evidence type="ECO:0000259" key="2">
    <source>
        <dbReference type="Pfam" id="PF00561"/>
    </source>
</evidence>
<dbReference type="InterPro" id="IPR029058">
    <property type="entry name" value="AB_hydrolase_fold"/>
</dbReference>
<keyword evidence="1" id="KW-0378">Hydrolase</keyword>
<evidence type="ECO:0000313" key="4">
    <source>
        <dbReference type="Proteomes" id="UP000027190"/>
    </source>
</evidence>
<dbReference type="PRINTS" id="PR00412">
    <property type="entry name" value="EPOXHYDRLASE"/>
</dbReference>
<dbReference type="Pfam" id="PF00561">
    <property type="entry name" value="Abhydrolase_1"/>
    <property type="match status" value="1"/>
</dbReference>
<accession>A0A062UKX4</accession>
<dbReference type="eggNOG" id="COG0596">
    <property type="taxonomic scope" value="Bacteria"/>
</dbReference>
<protein>
    <recommendedName>
        <fullName evidence="2">AB hydrolase-1 domain-containing protein</fullName>
    </recommendedName>
</protein>
<gene>
    <name evidence="3" type="ORF">HY30_15135</name>
</gene>
<dbReference type="Proteomes" id="UP000027190">
    <property type="component" value="Unassembled WGS sequence"/>
</dbReference>